<dbReference type="KEGG" id="npe:Natpe_1865"/>
<sequence length="36" mass="4186">MLRDLQLENGGVAYDSLVVSTINYEDVMEKRWKRGV</sequence>
<proteinExistence type="predicted"/>
<protein>
    <submittedName>
        <fullName evidence="1">Uncharacterized protein</fullName>
    </submittedName>
</protein>
<evidence type="ECO:0000313" key="1">
    <source>
        <dbReference type="EMBL" id="AGB31731.1"/>
    </source>
</evidence>
<organism evidence="1 2">
    <name type="scientific">Natrinema pellirubrum (strain DSM 15624 / CIP 106293 / JCM 10476 / NCIMB 786 / 157)</name>
    <dbReference type="NCBI Taxonomy" id="797303"/>
    <lineage>
        <taxon>Archaea</taxon>
        <taxon>Methanobacteriati</taxon>
        <taxon>Methanobacteriota</taxon>
        <taxon>Stenosarchaea group</taxon>
        <taxon>Halobacteria</taxon>
        <taxon>Halobacteriales</taxon>
        <taxon>Natrialbaceae</taxon>
        <taxon>Natrinema</taxon>
    </lineage>
</organism>
<dbReference type="Proteomes" id="UP000010843">
    <property type="component" value="Chromosome"/>
</dbReference>
<accession>L0JMY0</accession>
<name>L0JMY0_NATP1</name>
<dbReference type="EMBL" id="CP003372">
    <property type="protein sequence ID" value="AGB31731.1"/>
    <property type="molecule type" value="Genomic_DNA"/>
</dbReference>
<dbReference type="AlphaFoldDB" id="L0JMY0"/>
<dbReference type="HOGENOM" id="CLU_3353936_0_0_2"/>
<reference evidence="2" key="1">
    <citation type="submission" date="2012-02" db="EMBL/GenBank/DDBJ databases">
        <title>Complete sequence of chromosome of Natrinema pellirubrum DSM 15624.</title>
        <authorList>
            <person name="Lucas S."/>
            <person name="Han J."/>
            <person name="Lapidus A."/>
            <person name="Cheng J.-F."/>
            <person name="Goodwin L."/>
            <person name="Pitluck S."/>
            <person name="Peters L."/>
            <person name="Teshima H."/>
            <person name="Detter J.C."/>
            <person name="Han C."/>
            <person name="Tapia R."/>
            <person name="Land M."/>
            <person name="Hauser L."/>
            <person name="Kyrpides N."/>
            <person name="Ivanova N."/>
            <person name="Pagani I."/>
            <person name="Sproer C."/>
            <person name="Anderson I."/>
            <person name="Woyke T."/>
        </authorList>
    </citation>
    <scope>NUCLEOTIDE SEQUENCE [LARGE SCALE GENOMIC DNA]</scope>
    <source>
        <strain evidence="2">DSM 15624 / JCM 10476 / NCIMB 786</strain>
    </source>
</reference>
<gene>
    <name evidence="1" type="ordered locus">Natpe_1865</name>
</gene>
<evidence type="ECO:0000313" key="2">
    <source>
        <dbReference type="Proteomes" id="UP000010843"/>
    </source>
</evidence>